<dbReference type="Gene3D" id="3.40.190.10">
    <property type="entry name" value="Periplasmic binding protein-like II"/>
    <property type="match status" value="1"/>
</dbReference>
<evidence type="ECO:0000256" key="4">
    <source>
        <dbReference type="SAM" id="SignalP"/>
    </source>
</evidence>
<keyword evidence="3 4" id="KW-0732">Signal</keyword>
<dbReference type="EMBL" id="JABBFX010000002">
    <property type="protein sequence ID" value="NML46113.1"/>
    <property type="molecule type" value="Genomic_DNA"/>
</dbReference>
<protein>
    <submittedName>
        <fullName evidence="6">Glutathione ABC transporter substrate-binding protein</fullName>
    </submittedName>
</protein>
<organism evidence="6 7">
    <name type="scientific">Ramlibacter agri</name>
    <dbReference type="NCBI Taxonomy" id="2728837"/>
    <lineage>
        <taxon>Bacteria</taxon>
        <taxon>Pseudomonadati</taxon>
        <taxon>Pseudomonadota</taxon>
        <taxon>Betaproteobacteria</taxon>
        <taxon>Burkholderiales</taxon>
        <taxon>Comamonadaceae</taxon>
        <taxon>Ramlibacter</taxon>
    </lineage>
</organism>
<dbReference type="SUPFAM" id="SSF53850">
    <property type="entry name" value="Periplasmic binding protein-like II"/>
    <property type="match status" value="1"/>
</dbReference>
<comment type="caution">
    <text evidence="6">The sequence shown here is derived from an EMBL/GenBank/DDBJ whole genome shotgun (WGS) entry which is preliminary data.</text>
</comment>
<dbReference type="InterPro" id="IPR006311">
    <property type="entry name" value="TAT_signal"/>
</dbReference>
<proteinExistence type="inferred from homology"/>
<evidence type="ECO:0000313" key="7">
    <source>
        <dbReference type="Proteomes" id="UP000541185"/>
    </source>
</evidence>
<name>A0A848HC72_9BURK</name>
<gene>
    <name evidence="6" type="ORF">HHL11_20365</name>
</gene>
<dbReference type="PIRSF" id="PIRSF002741">
    <property type="entry name" value="MppA"/>
    <property type="match status" value="1"/>
</dbReference>
<dbReference type="PANTHER" id="PTHR30290">
    <property type="entry name" value="PERIPLASMIC BINDING COMPONENT OF ABC TRANSPORTER"/>
    <property type="match status" value="1"/>
</dbReference>
<accession>A0A848HC72</accession>
<evidence type="ECO:0000313" key="6">
    <source>
        <dbReference type="EMBL" id="NML46113.1"/>
    </source>
</evidence>
<dbReference type="AlphaFoldDB" id="A0A848HC72"/>
<evidence type="ECO:0000256" key="1">
    <source>
        <dbReference type="ARBA" id="ARBA00005695"/>
    </source>
</evidence>
<dbReference type="PROSITE" id="PS51318">
    <property type="entry name" value="TAT"/>
    <property type="match status" value="1"/>
</dbReference>
<dbReference type="RefSeq" id="WP_169420398.1">
    <property type="nucleotide sequence ID" value="NZ_JABBFX010000002.1"/>
</dbReference>
<dbReference type="InterPro" id="IPR039424">
    <property type="entry name" value="SBP_5"/>
</dbReference>
<dbReference type="GO" id="GO:0015833">
    <property type="term" value="P:peptide transport"/>
    <property type="evidence" value="ECO:0007669"/>
    <property type="project" value="TreeGrafter"/>
</dbReference>
<sequence length="509" mass="55696">MTSRRAFHRTMLAGAAAAMGGPVLAQPKPRNGGTLVYAAGSATQTLDPQFITDVTTFRAVGSMYEALTRQDEEGRIVPGLALSWTLSPDKRTWTFKLRPGVTFHDGSPFDAQAVKFSYDRLLNPATGSPRRSTLEMVESTAVVDDLTFRLTTKEPFAPLLSQLSAYNVYILSPSFVQKQGANFSKAASGTGPFKLQSWQPGEKLTVVRNDKYWGEKARLDAVVFSVVPEDSARTLLLLSGQADVISELPYVMVKKLGALDAVRVVRKPGYRTIYLGMNMNVAPFNDLRVRQAVGYAINKPALVQGVLSGIGSLGGSLEAASIEGSAKELQPYPYDPVKAKKLLAEAGFPNGFSTDFMVPTGRYNMDRQVGEAIQGQLAAVGIKANIQSPEFGAYLAALNKGKVPMFMSGKGSPTGDMDFTQTLMSHSAGKMNYWGIKDPEVDKLVLQQRTAVDPKERHRLLAELQAKVYQQEPHVTLYYEDQVSATRSNVHDVKVYVNEFIDFSKAWKA</sequence>
<dbReference type="Proteomes" id="UP000541185">
    <property type="component" value="Unassembled WGS sequence"/>
</dbReference>
<feature type="signal peptide" evidence="4">
    <location>
        <begin position="1"/>
        <end position="25"/>
    </location>
</feature>
<dbReference type="PANTHER" id="PTHR30290:SF9">
    <property type="entry name" value="OLIGOPEPTIDE-BINDING PROTEIN APPA"/>
    <property type="match status" value="1"/>
</dbReference>
<dbReference type="InterPro" id="IPR000914">
    <property type="entry name" value="SBP_5_dom"/>
</dbReference>
<keyword evidence="7" id="KW-1185">Reference proteome</keyword>
<feature type="chain" id="PRO_5033036123" evidence="4">
    <location>
        <begin position="26"/>
        <end position="509"/>
    </location>
</feature>
<dbReference type="InterPro" id="IPR030678">
    <property type="entry name" value="Peptide/Ni-bd"/>
</dbReference>
<evidence type="ECO:0000259" key="5">
    <source>
        <dbReference type="Pfam" id="PF00496"/>
    </source>
</evidence>
<feature type="domain" description="Solute-binding protein family 5" evidence="5">
    <location>
        <begin position="76"/>
        <end position="430"/>
    </location>
</feature>
<reference evidence="6 7" key="1">
    <citation type="submission" date="2020-04" db="EMBL/GenBank/DDBJ databases">
        <title>Ramlibacter sp. G-1-2-2 isolated from soil.</title>
        <authorList>
            <person name="Dahal R.H."/>
        </authorList>
    </citation>
    <scope>NUCLEOTIDE SEQUENCE [LARGE SCALE GENOMIC DNA]</scope>
    <source>
        <strain evidence="6 7">G-1-2-2</strain>
    </source>
</reference>
<evidence type="ECO:0000256" key="2">
    <source>
        <dbReference type="ARBA" id="ARBA00022448"/>
    </source>
</evidence>
<evidence type="ECO:0000256" key="3">
    <source>
        <dbReference type="ARBA" id="ARBA00022729"/>
    </source>
</evidence>
<dbReference type="GO" id="GO:0030288">
    <property type="term" value="C:outer membrane-bounded periplasmic space"/>
    <property type="evidence" value="ECO:0007669"/>
    <property type="project" value="UniProtKB-ARBA"/>
</dbReference>
<keyword evidence="2" id="KW-0813">Transport</keyword>
<dbReference type="Gene3D" id="3.90.76.10">
    <property type="entry name" value="Dipeptide-binding Protein, Domain 1"/>
    <property type="match status" value="1"/>
</dbReference>
<dbReference type="GO" id="GO:1904680">
    <property type="term" value="F:peptide transmembrane transporter activity"/>
    <property type="evidence" value="ECO:0007669"/>
    <property type="project" value="TreeGrafter"/>
</dbReference>
<comment type="similarity">
    <text evidence="1">Belongs to the bacterial solute-binding protein 5 family.</text>
</comment>
<dbReference type="Gene3D" id="3.10.105.10">
    <property type="entry name" value="Dipeptide-binding Protein, Domain 3"/>
    <property type="match status" value="1"/>
</dbReference>
<dbReference type="Pfam" id="PF00496">
    <property type="entry name" value="SBP_bac_5"/>
    <property type="match status" value="1"/>
</dbReference>
<dbReference type="GO" id="GO:0043190">
    <property type="term" value="C:ATP-binding cassette (ABC) transporter complex"/>
    <property type="evidence" value="ECO:0007669"/>
    <property type="project" value="InterPro"/>
</dbReference>